<evidence type="ECO:0000256" key="1">
    <source>
        <dbReference type="ARBA" id="ARBA00010688"/>
    </source>
</evidence>
<dbReference type="CDD" id="cd01167">
    <property type="entry name" value="bac_FRK"/>
    <property type="match status" value="1"/>
</dbReference>
<dbReference type="InterPro" id="IPR050306">
    <property type="entry name" value="PfkB_Carbo_kinase"/>
</dbReference>
<evidence type="ECO:0000259" key="6">
    <source>
        <dbReference type="Pfam" id="PF00294"/>
    </source>
</evidence>
<dbReference type="InterPro" id="IPR029056">
    <property type="entry name" value="Ribokinase-like"/>
</dbReference>
<comment type="similarity">
    <text evidence="1">Belongs to the carbohydrate kinase PfkB family.</text>
</comment>
<evidence type="ECO:0000256" key="4">
    <source>
        <dbReference type="ARBA" id="ARBA00022777"/>
    </source>
</evidence>
<organism evidence="7 8">
    <name type="scientific">Herbihabitans rhizosphaerae</name>
    <dbReference type="NCBI Taxonomy" id="1872711"/>
    <lineage>
        <taxon>Bacteria</taxon>
        <taxon>Bacillati</taxon>
        <taxon>Actinomycetota</taxon>
        <taxon>Actinomycetes</taxon>
        <taxon>Pseudonocardiales</taxon>
        <taxon>Pseudonocardiaceae</taxon>
        <taxon>Herbihabitans</taxon>
    </lineage>
</organism>
<dbReference type="Gene3D" id="3.40.1190.20">
    <property type="match status" value="1"/>
</dbReference>
<dbReference type="PANTHER" id="PTHR43085:SF1">
    <property type="entry name" value="PSEUDOURIDINE KINASE-RELATED"/>
    <property type="match status" value="1"/>
</dbReference>
<evidence type="ECO:0000256" key="3">
    <source>
        <dbReference type="ARBA" id="ARBA00022741"/>
    </source>
</evidence>
<comment type="caution">
    <text evidence="7">The sequence shown here is derived from an EMBL/GenBank/DDBJ whole genome shotgun (WGS) entry which is preliminary data.</text>
</comment>
<evidence type="ECO:0000256" key="5">
    <source>
        <dbReference type="ARBA" id="ARBA00022840"/>
    </source>
</evidence>
<dbReference type="Pfam" id="PF00294">
    <property type="entry name" value="PfkB"/>
    <property type="match status" value="1"/>
</dbReference>
<sequence length="313" mass="32089">MIVVGGEALVDLLPDGAGVSTVDGPLLPRLGGAGFNVAIAAGRLGAEVSFLSRLSTDSFGAALLAALRESTVDTSLTQRGDEPTSLAVAGVGGDGSADYTFYVEGTADRLVADPGPLPAGTTILSLGAFSLVLEPGATTYERVLRAHARAGGIVVLDPNVRSSLVSDPDAYRARFESWLPDIALLKLSVDDARWLAGCDDIEPAVRRWQAAGPAAVVLTRGADGLECRTARGDTITVPAVPVEVADTVGAGDTVHGTLLAWLQRNGVTSPAALRELSAGEWRTALEFAAEAAAITASRTGAQPPTAAELPAWL</sequence>
<dbReference type="AlphaFoldDB" id="A0A4Q7KWD4"/>
<proteinExistence type="inferred from homology"/>
<dbReference type="GO" id="GO:0016301">
    <property type="term" value="F:kinase activity"/>
    <property type="evidence" value="ECO:0007669"/>
    <property type="project" value="UniProtKB-KW"/>
</dbReference>
<dbReference type="PANTHER" id="PTHR43085">
    <property type="entry name" value="HEXOKINASE FAMILY MEMBER"/>
    <property type="match status" value="1"/>
</dbReference>
<dbReference type="OrthoDB" id="9795789at2"/>
<dbReference type="SUPFAM" id="SSF53613">
    <property type="entry name" value="Ribokinase-like"/>
    <property type="match status" value="1"/>
</dbReference>
<dbReference type="InterPro" id="IPR011611">
    <property type="entry name" value="PfkB_dom"/>
</dbReference>
<dbReference type="Proteomes" id="UP000294257">
    <property type="component" value="Unassembled WGS sequence"/>
</dbReference>
<keyword evidence="4 7" id="KW-0418">Kinase</keyword>
<keyword evidence="3" id="KW-0547">Nucleotide-binding</keyword>
<feature type="domain" description="Carbohydrate kinase PfkB" evidence="6">
    <location>
        <begin position="29"/>
        <end position="304"/>
    </location>
</feature>
<keyword evidence="8" id="KW-1185">Reference proteome</keyword>
<evidence type="ECO:0000313" key="8">
    <source>
        <dbReference type="Proteomes" id="UP000294257"/>
    </source>
</evidence>
<evidence type="ECO:0000313" key="7">
    <source>
        <dbReference type="EMBL" id="RZS40967.1"/>
    </source>
</evidence>
<dbReference type="RefSeq" id="WP_130343947.1">
    <property type="nucleotide sequence ID" value="NZ_SGWQ01000003.1"/>
</dbReference>
<keyword evidence="2" id="KW-0808">Transferase</keyword>
<protein>
    <submittedName>
        <fullName evidence="7">Fructokinase</fullName>
    </submittedName>
</protein>
<evidence type="ECO:0000256" key="2">
    <source>
        <dbReference type="ARBA" id="ARBA00022679"/>
    </source>
</evidence>
<accession>A0A4Q7KWD4</accession>
<dbReference type="EMBL" id="SGWQ01000003">
    <property type="protein sequence ID" value="RZS40967.1"/>
    <property type="molecule type" value="Genomic_DNA"/>
</dbReference>
<dbReference type="GO" id="GO:0005524">
    <property type="term" value="F:ATP binding"/>
    <property type="evidence" value="ECO:0007669"/>
    <property type="project" value="UniProtKB-KW"/>
</dbReference>
<keyword evidence="5" id="KW-0067">ATP-binding</keyword>
<reference evidence="7 8" key="1">
    <citation type="submission" date="2019-02" db="EMBL/GenBank/DDBJ databases">
        <title>Genomic Encyclopedia of Type Strains, Phase IV (KMG-IV): sequencing the most valuable type-strain genomes for metagenomic binning, comparative biology and taxonomic classification.</title>
        <authorList>
            <person name="Goeker M."/>
        </authorList>
    </citation>
    <scope>NUCLEOTIDE SEQUENCE [LARGE SCALE GENOMIC DNA]</scope>
    <source>
        <strain evidence="7 8">DSM 101727</strain>
    </source>
</reference>
<name>A0A4Q7KWD4_9PSEU</name>
<gene>
    <name evidence="7" type="ORF">EV193_103285</name>
</gene>